<keyword evidence="1" id="KW-0812">Transmembrane</keyword>
<proteinExistence type="predicted"/>
<dbReference type="Gene3D" id="1.25.10.10">
    <property type="entry name" value="Leucine-rich Repeat Variant"/>
    <property type="match status" value="1"/>
</dbReference>
<gene>
    <name evidence="2" type="ORF">TPC1_17460</name>
</gene>
<dbReference type="EMBL" id="GDID01005566">
    <property type="protein sequence ID" value="JAP91040.1"/>
    <property type="molecule type" value="Transcribed_RNA"/>
</dbReference>
<name>A0A146K2A9_9EUKA</name>
<reference evidence="2" key="1">
    <citation type="submission" date="2015-07" db="EMBL/GenBank/DDBJ databases">
        <title>Adaptation to a free-living lifestyle via gene acquisitions in the diplomonad Trepomonas sp. PC1.</title>
        <authorList>
            <person name="Xu F."/>
            <person name="Jerlstrom-Hultqvist J."/>
            <person name="Kolisko M."/>
            <person name="Simpson A.G.B."/>
            <person name="Roger A.J."/>
            <person name="Svard S.G."/>
            <person name="Andersson J.O."/>
        </authorList>
    </citation>
    <scope>NUCLEOTIDE SEQUENCE</scope>
    <source>
        <strain evidence="2">PC1</strain>
    </source>
</reference>
<protein>
    <submittedName>
        <fullName evidence="2">Uncharacterized protein</fullName>
    </submittedName>
</protein>
<organism evidence="2">
    <name type="scientific">Trepomonas sp. PC1</name>
    <dbReference type="NCBI Taxonomy" id="1076344"/>
    <lineage>
        <taxon>Eukaryota</taxon>
        <taxon>Metamonada</taxon>
        <taxon>Diplomonadida</taxon>
        <taxon>Hexamitidae</taxon>
        <taxon>Hexamitinae</taxon>
        <taxon>Trepomonas</taxon>
    </lineage>
</organism>
<dbReference type="InterPro" id="IPR016024">
    <property type="entry name" value="ARM-type_fold"/>
</dbReference>
<evidence type="ECO:0000313" key="2">
    <source>
        <dbReference type="EMBL" id="JAP91040.1"/>
    </source>
</evidence>
<dbReference type="InterPro" id="IPR011989">
    <property type="entry name" value="ARM-like"/>
</dbReference>
<sequence>KTLISKLAEMANDKLQRPKVYDSNELKTLIGLASQSKEEQDLIDTLTAIDGILENEAELFQIVDNTSIVYFCVTILKEATHCQQTVTDTLNLLSSLAQTDNCVNQLLSIHKLPNVLLQMADKLLTNLEKPDEPTCKLISKLGGLFYILCLSQKAQIQLQKLGVSQYFFQLLNFIVINFESKYDEMAIISLVLLEKLSADKIQCQFLLNEKCDNLCLNLMQSFISRENVSSETIKLACNLMSTFAIISPKLTENMLQMGALKVLAEIIEYPNAQIDLIRFSMSAFVEILYANKGKKYENISQVLRKFTSPIDDAIDKIINWHSLIMDNSDSLAIWGTLMRMISSVPRKEEYIREVVLNRKFLKICMDVLSDQKIELLAKNEIMQAMNQALCVQNMPRNVLMDEMIKLNAVMPRLRREFASPKNKKSPKADQFQDAAEHARMVLEKMGHTDGRDNKKFTLYAMMVIGVAILIGSGINYLRK</sequence>
<dbReference type="AlphaFoldDB" id="A0A146K2A9"/>
<feature type="non-terminal residue" evidence="2">
    <location>
        <position position="1"/>
    </location>
</feature>
<keyword evidence="1" id="KW-1133">Transmembrane helix</keyword>
<feature type="transmembrane region" description="Helical" evidence="1">
    <location>
        <begin position="456"/>
        <end position="477"/>
    </location>
</feature>
<dbReference type="SUPFAM" id="SSF48371">
    <property type="entry name" value="ARM repeat"/>
    <property type="match status" value="1"/>
</dbReference>
<evidence type="ECO:0000256" key="1">
    <source>
        <dbReference type="SAM" id="Phobius"/>
    </source>
</evidence>
<accession>A0A146K2A9</accession>
<keyword evidence="1" id="KW-0472">Membrane</keyword>